<organism evidence="2 3">
    <name type="scientific">Albidovulum denitrificans</name>
    <dbReference type="NCBI Taxonomy" id="404881"/>
    <lineage>
        <taxon>Bacteria</taxon>
        <taxon>Pseudomonadati</taxon>
        <taxon>Pseudomonadota</taxon>
        <taxon>Alphaproteobacteria</taxon>
        <taxon>Rhodobacterales</taxon>
        <taxon>Paracoccaceae</taxon>
        <taxon>Albidovulum</taxon>
    </lineage>
</organism>
<dbReference type="Proteomes" id="UP000238338">
    <property type="component" value="Unassembled WGS sequence"/>
</dbReference>
<feature type="domain" description="DUF1937" evidence="1">
    <location>
        <begin position="40"/>
        <end position="155"/>
    </location>
</feature>
<accession>A0A2S8RWE7</accession>
<dbReference type="Pfam" id="PF09152">
    <property type="entry name" value="DUF1937"/>
    <property type="match status" value="1"/>
</dbReference>
<dbReference type="InterPro" id="IPR015235">
    <property type="entry name" value="DUF1937"/>
</dbReference>
<dbReference type="EMBL" id="PVEP01000015">
    <property type="protein sequence ID" value="PQV52875.1"/>
    <property type="molecule type" value="Genomic_DNA"/>
</dbReference>
<protein>
    <submittedName>
        <fullName evidence="2">Uncharacterized protein DUF1937</fullName>
    </submittedName>
</protein>
<comment type="caution">
    <text evidence="2">The sequence shown here is derived from an EMBL/GenBank/DDBJ whole genome shotgun (WGS) entry which is preliminary data.</text>
</comment>
<evidence type="ECO:0000313" key="2">
    <source>
        <dbReference type="EMBL" id="PQV52875.1"/>
    </source>
</evidence>
<name>A0A2S8RWE7_9RHOB</name>
<proteinExistence type="predicted"/>
<evidence type="ECO:0000313" key="3">
    <source>
        <dbReference type="Proteomes" id="UP000238338"/>
    </source>
</evidence>
<dbReference type="AlphaFoldDB" id="A0A2S8RWE7"/>
<gene>
    <name evidence="2" type="ORF">LX70_03981</name>
</gene>
<dbReference type="RefSeq" id="WP_245885152.1">
    <property type="nucleotide sequence ID" value="NZ_PVEP01000015.1"/>
</dbReference>
<dbReference type="Gene3D" id="3.40.50.10400">
    <property type="entry name" value="Hypothetical protein PA1492"/>
    <property type="match status" value="1"/>
</dbReference>
<dbReference type="SUPFAM" id="SSF52309">
    <property type="entry name" value="N-(deoxy)ribosyltransferase-like"/>
    <property type="match status" value="1"/>
</dbReference>
<keyword evidence="3" id="KW-1185">Reference proteome</keyword>
<sequence length="159" mass="17201">MTLGRTPAWGALMNVRDWGKDPLIHFGQTPEMVARKAAGLIYVATPYTKLAVDDAGRWSQVESLVAAERAARASCRLTALGLTAISPIVQAAAMCHASAALDPLDVVFWTRWCAPLLSRSSAVVIPDLPGWDQSDGIWHEAREAVGMNKPVFVYARGEV</sequence>
<reference evidence="2 3" key="1">
    <citation type="submission" date="2018-02" db="EMBL/GenBank/DDBJ databases">
        <title>Genomic Encyclopedia of Archaeal and Bacterial Type Strains, Phase II (KMG-II): from individual species to whole genera.</title>
        <authorList>
            <person name="Goeker M."/>
        </authorList>
    </citation>
    <scope>NUCLEOTIDE SEQUENCE [LARGE SCALE GENOMIC DNA]</scope>
    <source>
        <strain evidence="2 3">DSM 18921</strain>
    </source>
</reference>
<evidence type="ECO:0000259" key="1">
    <source>
        <dbReference type="Pfam" id="PF09152"/>
    </source>
</evidence>